<evidence type="ECO:0000313" key="3">
    <source>
        <dbReference type="EMBL" id="KAH7084196.1"/>
    </source>
</evidence>
<dbReference type="AlphaFoldDB" id="A0A8K0R3P0"/>
<gene>
    <name evidence="3" type="ORF">FB567DRAFT_77387</name>
</gene>
<proteinExistence type="predicted"/>
<organism evidence="3 4">
    <name type="scientific">Paraphoma chrysanthemicola</name>
    <dbReference type="NCBI Taxonomy" id="798071"/>
    <lineage>
        <taxon>Eukaryota</taxon>
        <taxon>Fungi</taxon>
        <taxon>Dikarya</taxon>
        <taxon>Ascomycota</taxon>
        <taxon>Pezizomycotina</taxon>
        <taxon>Dothideomycetes</taxon>
        <taxon>Pleosporomycetidae</taxon>
        <taxon>Pleosporales</taxon>
        <taxon>Pleosporineae</taxon>
        <taxon>Phaeosphaeriaceae</taxon>
        <taxon>Paraphoma</taxon>
    </lineage>
</organism>
<name>A0A8K0R3P0_9PLEO</name>
<reference evidence="3" key="1">
    <citation type="journal article" date="2021" name="Nat. Commun.">
        <title>Genetic determinants of endophytism in the Arabidopsis root mycobiome.</title>
        <authorList>
            <person name="Mesny F."/>
            <person name="Miyauchi S."/>
            <person name="Thiergart T."/>
            <person name="Pickel B."/>
            <person name="Atanasova L."/>
            <person name="Karlsson M."/>
            <person name="Huettel B."/>
            <person name="Barry K.W."/>
            <person name="Haridas S."/>
            <person name="Chen C."/>
            <person name="Bauer D."/>
            <person name="Andreopoulos W."/>
            <person name="Pangilinan J."/>
            <person name="LaButti K."/>
            <person name="Riley R."/>
            <person name="Lipzen A."/>
            <person name="Clum A."/>
            <person name="Drula E."/>
            <person name="Henrissat B."/>
            <person name="Kohler A."/>
            <person name="Grigoriev I.V."/>
            <person name="Martin F.M."/>
            <person name="Hacquard S."/>
        </authorList>
    </citation>
    <scope>NUCLEOTIDE SEQUENCE</scope>
    <source>
        <strain evidence="3">MPI-SDFR-AT-0120</strain>
    </source>
</reference>
<dbReference type="OrthoDB" id="5428863at2759"/>
<dbReference type="InterPro" id="IPR010730">
    <property type="entry name" value="HET"/>
</dbReference>
<feature type="region of interest" description="Disordered" evidence="1">
    <location>
        <begin position="1"/>
        <end position="22"/>
    </location>
</feature>
<dbReference type="PANTHER" id="PTHR33112:SF1">
    <property type="entry name" value="HETEROKARYON INCOMPATIBILITY DOMAIN-CONTAINING PROTEIN"/>
    <property type="match status" value="1"/>
</dbReference>
<dbReference type="Pfam" id="PF06985">
    <property type="entry name" value="HET"/>
    <property type="match status" value="1"/>
</dbReference>
<evidence type="ECO:0000259" key="2">
    <source>
        <dbReference type="Pfam" id="PF06985"/>
    </source>
</evidence>
<dbReference type="PANTHER" id="PTHR33112">
    <property type="entry name" value="DOMAIN PROTEIN, PUTATIVE-RELATED"/>
    <property type="match status" value="1"/>
</dbReference>
<evidence type="ECO:0000256" key="1">
    <source>
        <dbReference type="SAM" id="MobiDB-lite"/>
    </source>
</evidence>
<dbReference type="EMBL" id="JAGMVJ010000012">
    <property type="protein sequence ID" value="KAH7084196.1"/>
    <property type="molecule type" value="Genomic_DNA"/>
</dbReference>
<accession>A0A8K0R3P0</accession>
<evidence type="ECO:0000313" key="4">
    <source>
        <dbReference type="Proteomes" id="UP000813461"/>
    </source>
</evidence>
<comment type="caution">
    <text evidence="3">The sequence shown here is derived from an EMBL/GenBank/DDBJ whole genome shotgun (WGS) entry which is preliminary data.</text>
</comment>
<protein>
    <submittedName>
        <fullName evidence="3">Heterokaryon incompatibility protein-domain-containing protein</fullName>
    </submittedName>
</protein>
<dbReference type="Proteomes" id="UP000813461">
    <property type="component" value="Unassembled WGS sequence"/>
</dbReference>
<sequence length="686" mass="78372">MLASFKQKLKQQKRSAAKSETPKSDVLHELDSVGLCALCRDLISQTILHRVELATTGAPSTHFADELRLGYYSCRLCQFARSIMEGDIKSGRSIFQGRVKRQSIYSLNPRMADYNNQTSRALLNFQTRYGSASVDKFEGNGTYALLHPEFANDELKPRHVKADSVDFALVKEWLQFCRDCHSVTCRPTQERKVVGLKLIDCQNRSIVNADLSFIYVALSYVWGTTATVEEGEHSFPATIEDSMKVVLNMGYRYLWVDKFCISQVDESERHHQISNMDIIYEAADLTIVAAAGDNPNYGLPGVSTRRRQQQRTLDLGTSTMVEIIDDRADIRKSAWASRAWTLQEGYLSRRRLIFTDHEVSFLCDNMFRQECVDQRLVSRGSGVWDGQDGSHLFGVIPNRNSYHFGQEQILHEYSGRKLSYSNDILNACLGILKAANVRHCEGIPLEMNPYSGRVIMNLQWANDKPGRRRPGFPSWSWTGSSGVKVFPEIMQQRSTYNQLTTISILADDWLTPFQWDKASATSGGVRKTQYIRITAPIARPFFTNPNYQSHLGHTEYDPYPGLLGEGPYMLMEKQDQHLTMYKIMLDVSFDTDLNTTVDPIDYLTGCLAVLLQPGSTMNSDTGTFEVPRTYAVMLILKRYGDRYRRVGISDWNNERHYTMLPTKGWCRTHERFDLDYHFKTETITVE</sequence>
<keyword evidence="4" id="KW-1185">Reference proteome</keyword>
<feature type="compositionally biased region" description="Basic residues" evidence="1">
    <location>
        <begin position="7"/>
        <end position="16"/>
    </location>
</feature>
<feature type="domain" description="Heterokaryon incompatibility" evidence="2">
    <location>
        <begin position="215"/>
        <end position="344"/>
    </location>
</feature>